<keyword evidence="2" id="KW-0812">Transmembrane</keyword>
<keyword evidence="2" id="KW-0472">Membrane</keyword>
<proteinExistence type="predicted"/>
<dbReference type="EMBL" id="KD023689">
    <property type="protein sequence ID" value="EMS67089.1"/>
    <property type="molecule type" value="Genomic_DNA"/>
</dbReference>
<dbReference type="PANTHER" id="PTHR31325">
    <property type="entry name" value="OS01G0798800 PROTEIN-RELATED"/>
    <property type="match status" value="1"/>
</dbReference>
<dbReference type="Pfam" id="PF04578">
    <property type="entry name" value="DUF594"/>
    <property type="match status" value="1"/>
</dbReference>
<dbReference type="OMA" id="SELEGWH"/>
<dbReference type="eggNOG" id="ENOG502QQBP">
    <property type="taxonomic scope" value="Eukaryota"/>
</dbReference>
<evidence type="ECO:0000256" key="1">
    <source>
        <dbReference type="SAM" id="MobiDB-lite"/>
    </source>
</evidence>
<evidence type="ECO:0000256" key="2">
    <source>
        <dbReference type="SAM" id="Phobius"/>
    </source>
</evidence>
<accession>M8B0U0</accession>
<sequence length="462" mass="53184">MAGGPIDFWNAWAVQSLVLTSLTLQVALVLLAGIRRRGTSWRTFRFMLWLAYQLADATAIYALGHLSFDGATPREHRLVAFWAPFLLLHLGGPDNITAYSLEDNMLWLRHLLNLGLQVLGASYVLYKHYIGTQDMLLLAAILMFVVGVVKYGERTWALSRPSKRNSPLPGRFAMMLGFEEWWNREHHSQTARISEYLKEKLRHYIHKLVRNGEVSTQGIVRKKWGEYAIQSKCRKLYKKLTGNLLGVEFQEGIIIWHIATDLYLLDHKHTGMETMAMYESVRVLSNYMMFLLVERPYMLPGLAQSRLYRRTCENLVKIWGQEGQTHPAPSWRDMFRLRDGPNSRSSLQRRKKLADMVQEKKPKAGPETPRLSYAIDVAKELASNDENVDRESNSLQVLLFVWMDFLVHAANRCSRESHAKKLSSGGEFTTVLWLLIEHLHQLVEPKPPEDGDERKGTQRAPV</sequence>
<feature type="transmembrane region" description="Helical" evidence="2">
    <location>
        <begin position="12"/>
        <end position="34"/>
    </location>
</feature>
<dbReference type="InterPro" id="IPR007658">
    <property type="entry name" value="DUF594"/>
</dbReference>
<dbReference type="STRING" id="4572.M8B0U0"/>
<protein>
    <recommendedName>
        <fullName evidence="3">DUF4220 domain-containing protein</fullName>
    </recommendedName>
</protein>
<feature type="region of interest" description="Disordered" evidence="1">
    <location>
        <begin position="341"/>
        <end position="368"/>
    </location>
</feature>
<evidence type="ECO:0000259" key="3">
    <source>
        <dbReference type="Pfam" id="PF13968"/>
    </source>
</evidence>
<dbReference type="AlphaFoldDB" id="M8B0U0"/>
<feature type="transmembrane region" description="Helical" evidence="2">
    <location>
        <begin position="46"/>
        <end position="68"/>
    </location>
</feature>
<feature type="transmembrane region" description="Helical" evidence="2">
    <location>
        <begin position="80"/>
        <end position="99"/>
    </location>
</feature>
<organism evidence="4">
    <name type="scientific">Triticum urartu</name>
    <name type="common">Red wild einkorn</name>
    <name type="synonym">Crithodium urartu</name>
    <dbReference type="NCBI Taxonomy" id="4572"/>
    <lineage>
        <taxon>Eukaryota</taxon>
        <taxon>Viridiplantae</taxon>
        <taxon>Streptophyta</taxon>
        <taxon>Embryophyta</taxon>
        <taxon>Tracheophyta</taxon>
        <taxon>Spermatophyta</taxon>
        <taxon>Magnoliopsida</taxon>
        <taxon>Liliopsida</taxon>
        <taxon>Poales</taxon>
        <taxon>Poaceae</taxon>
        <taxon>BOP clade</taxon>
        <taxon>Pooideae</taxon>
        <taxon>Triticodae</taxon>
        <taxon>Triticeae</taxon>
        <taxon>Triticinae</taxon>
        <taxon>Triticum</taxon>
    </lineage>
</organism>
<name>M8B0U0_TRIUA</name>
<gene>
    <name evidence="4" type="ORF">TRIUR3_14308</name>
</gene>
<reference evidence="4" key="1">
    <citation type="journal article" date="2013" name="Nature">
        <title>Draft genome of the wheat A-genome progenitor Triticum urartu.</title>
        <authorList>
            <person name="Ling H.Q."/>
            <person name="Zhao S."/>
            <person name="Liu D."/>
            <person name="Wang J."/>
            <person name="Sun H."/>
            <person name="Zhang C."/>
            <person name="Fan H."/>
            <person name="Li D."/>
            <person name="Dong L."/>
            <person name="Tao Y."/>
            <person name="Gao C."/>
            <person name="Wu H."/>
            <person name="Li Y."/>
            <person name="Cui Y."/>
            <person name="Guo X."/>
            <person name="Zheng S."/>
            <person name="Wang B."/>
            <person name="Yu K."/>
            <person name="Liang Q."/>
            <person name="Yang W."/>
            <person name="Lou X."/>
            <person name="Chen J."/>
            <person name="Feng M."/>
            <person name="Jian J."/>
            <person name="Zhang X."/>
            <person name="Luo G."/>
            <person name="Jiang Y."/>
            <person name="Liu J."/>
            <person name="Wang Z."/>
            <person name="Sha Y."/>
            <person name="Zhang B."/>
            <person name="Wu H."/>
            <person name="Tang D."/>
            <person name="Shen Q."/>
            <person name="Xue P."/>
            <person name="Zou S."/>
            <person name="Wang X."/>
            <person name="Liu X."/>
            <person name="Wang F."/>
            <person name="Yang Y."/>
            <person name="An X."/>
            <person name="Dong Z."/>
            <person name="Zhang K."/>
            <person name="Zhang X."/>
            <person name="Luo M.C."/>
            <person name="Dvorak J."/>
            <person name="Tong Y."/>
            <person name="Wang J."/>
            <person name="Yang H."/>
            <person name="Li Z."/>
            <person name="Wang D."/>
            <person name="Zhang A."/>
            <person name="Wang J."/>
        </authorList>
    </citation>
    <scope>NUCLEOTIDE SEQUENCE</scope>
</reference>
<keyword evidence="2" id="KW-1133">Transmembrane helix</keyword>
<dbReference type="Pfam" id="PF13968">
    <property type="entry name" value="DUF4220"/>
    <property type="match status" value="1"/>
</dbReference>
<feature type="transmembrane region" description="Helical" evidence="2">
    <location>
        <begin position="135"/>
        <end position="152"/>
    </location>
</feature>
<dbReference type="InterPro" id="IPR025315">
    <property type="entry name" value="DUF4220"/>
</dbReference>
<evidence type="ECO:0000313" key="4">
    <source>
        <dbReference type="EMBL" id="EMS67089.1"/>
    </source>
</evidence>
<feature type="compositionally biased region" description="Basic and acidic residues" evidence="1">
    <location>
        <begin position="353"/>
        <end position="364"/>
    </location>
</feature>
<feature type="domain" description="DUF4220" evidence="3">
    <location>
        <begin position="49"/>
        <end position="198"/>
    </location>
</feature>